<dbReference type="Gene3D" id="3.90.180.10">
    <property type="entry name" value="Medium-chain alcohol dehydrogenases, catalytic domain"/>
    <property type="match status" value="1"/>
</dbReference>
<dbReference type="Proteomes" id="UP001341840">
    <property type="component" value="Unassembled WGS sequence"/>
</dbReference>
<comment type="caution">
    <text evidence="4">The sequence shown here is derived from an EMBL/GenBank/DDBJ whole genome shotgun (WGS) entry which is preliminary data.</text>
</comment>
<comment type="similarity">
    <text evidence="1">Belongs to the zinc-containing alcohol dehydrogenase family. Quinone oxidoreductase subfamily.</text>
</comment>
<feature type="domain" description="Pterin-binding" evidence="3">
    <location>
        <begin position="44"/>
        <end position="147"/>
    </location>
</feature>
<sequence>MPSLLSTHVITLGEAEVAVNGSDVAVTDPRGKAATASTGKLELLRKLGANLSIDYTKENFEELPEKFDFVYDTVGQSERALKAVKEGGQVITITPPVTPPATLFLLTSDGEVLEKLRPYLESGKVKAVLDPKNPLPFSKVIKAFAYL</sequence>
<accession>A0ABU6SFQ2</accession>
<reference evidence="4 5" key="1">
    <citation type="journal article" date="2023" name="Plants (Basel)">
        <title>Bridging the Gap: Combining Genomics and Transcriptomics Approaches to Understand Stylosanthes scabra, an Orphan Legume from the Brazilian Caatinga.</title>
        <authorList>
            <person name="Ferreira-Neto J.R.C."/>
            <person name="da Silva M.D."/>
            <person name="Binneck E."/>
            <person name="de Melo N.F."/>
            <person name="da Silva R.H."/>
            <person name="de Melo A.L.T.M."/>
            <person name="Pandolfi V."/>
            <person name="Bustamante F.O."/>
            <person name="Brasileiro-Vidal A.C."/>
            <person name="Benko-Iseppon A.M."/>
        </authorList>
    </citation>
    <scope>NUCLEOTIDE SEQUENCE [LARGE SCALE GENOMIC DNA]</scope>
    <source>
        <tissue evidence="4">Leaves</tissue>
    </source>
</reference>
<keyword evidence="5" id="KW-1185">Reference proteome</keyword>
<evidence type="ECO:0000256" key="1">
    <source>
        <dbReference type="ARBA" id="ARBA00010371"/>
    </source>
</evidence>
<dbReference type="EMBL" id="JASCZI010060648">
    <property type="protein sequence ID" value="MED6134954.1"/>
    <property type="molecule type" value="Genomic_DNA"/>
</dbReference>
<dbReference type="SUPFAM" id="SSF51735">
    <property type="entry name" value="NAD(P)-binding Rossmann-fold domains"/>
    <property type="match status" value="1"/>
</dbReference>
<evidence type="ECO:0000313" key="5">
    <source>
        <dbReference type="Proteomes" id="UP001341840"/>
    </source>
</evidence>
<evidence type="ECO:0000256" key="2">
    <source>
        <dbReference type="ARBA" id="ARBA00023002"/>
    </source>
</evidence>
<keyword evidence="2" id="KW-0560">Oxidoreductase</keyword>
<evidence type="ECO:0000259" key="3">
    <source>
        <dbReference type="PROSITE" id="PS50972"/>
    </source>
</evidence>
<organism evidence="4 5">
    <name type="scientific">Stylosanthes scabra</name>
    <dbReference type="NCBI Taxonomy" id="79078"/>
    <lineage>
        <taxon>Eukaryota</taxon>
        <taxon>Viridiplantae</taxon>
        <taxon>Streptophyta</taxon>
        <taxon>Embryophyta</taxon>
        <taxon>Tracheophyta</taxon>
        <taxon>Spermatophyta</taxon>
        <taxon>Magnoliopsida</taxon>
        <taxon>eudicotyledons</taxon>
        <taxon>Gunneridae</taxon>
        <taxon>Pentapetalae</taxon>
        <taxon>rosids</taxon>
        <taxon>fabids</taxon>
        <taxon>Fabales</taxon>
        <taxon>Fabaceae</taxon>
        <taxon>Papilionoideae</taxon>
        <taxon>50 kb inversion clade</taxon>
        <taxon>dalbergioids sensu lato</taxon>
        <taxon>Dalbergieae</taxon>
        <taxon>Pterocarpus clade</taxon>
        <taxon>Stylosanthes</taxon>
    </lineage>
</organism>
<dbReference type="InterPro" id="IPR000489">
    <property type="entry name" value="Pterin-binding_dom"/>
</dbReference>
<protein>
    <recommendedName>
        <fullName evidence="3">Pterin-binding domain-containing protein</fullName>
    </recommendedName>
</protein>
<gene>
    <name evidence="4" type="ORF">PIB30_041766</name>
</gene>
<dbReference type="InterPro" id="IPR044626">
    <property type="entry name" value="AOR-like"/>
</dbReference>
<dbReference type="Pfam" id="PF13602">
    <property type="entry name" value="ADH_zinc_N_2"/>
    <property type="match status" value="1"/>
</dbReference>
<dbReference type="PANTHER" id="PTHR44573:SF3">
    <property type="entry name" value="CYTOSOLIC ALKENAL_ONE OXIDOREDUCTASE"/>
    <property type="match status" value="1"/>
</dbReference>
<dbReference type="PANTHER" id="PTHR44573">
    <property type="entry name" value="NADPH-DEPENDENT ALKENAL/ONE OXIDOREDUCTASE, CHLOROPLASTIC"/>
    <property type="match status" value="1"/>
</dbReference>
<dbReference type="InterPro" id="IPR036291">
    <property type="entry name" value="NAD(P)-bd_dom_sf"/>
</dbReference>
<dbReference type="Gene3D" id="3.40.50.720">
    <property type="entry name" value="NAD(P)-binding Rossmann-like Domain"/>
    <property type="match status" value="1"/>
</dbReference>
<name>A0ABU6SFQ2_9FABA</name>
<dbReference type="PROSITE" id="PS50972">
    <property type="entry name" value="PTERIN_BINDING"/>
    <property type="match status" value="1"/>
</dbReference>
<proteinExistence type="inferred from homology"/>
<evidence type="ECO:0000313" key="4">
    <source>
        <dbReference type="EMBL" id="MED6134954.1"/>
    </source>
</evidence>